<evidence type="ECO:0000256" key="11">
    <source>
        <dbReference type="ARBA" id="ARBA00022946"/>
    </source>
</evidence>
<keyword evidence="12" id="KW-0249">Electron transport</keyword>
<dbReference type="GO" id="GO:0016491">
    <property type="term" value="F:oxidoreductase activity"/>
    <property type="evidence" value="ECO:0007669"/>
    <property type="project" value="UniProtKB-KW"/>
</dbReference>
<dbReference type="PIRSF" id="PIRSF000362">
    <property type="entry name" value="FNR"/>
    <property type="match status" value="1"/>
</dbReference>
<evidence type="ECO:0000256" key="10">
    <source>
        <dbReference type="ARBA" id="ARBA00022857"/>
    </source>
</evidence>
<organism evidence="19 20">
    <name type="scientific">Desmophyllum pertusum</name>
    <dbReference type="NCBI Taxonomy" id="174260"/>
    <lineage>
        <taxon>Eukaryota</taxon>
        <taxon>Metazoa</taxon>
        <taxon>Cnidaria</taxon>
        <taxon>Anthozoa</taxon>
        <taxon>Hexacorallia</taxon>
        <taxon>Scleractinia</taxon>
        <taxon>Caryophylliina</taxon>
        <taxon>Caryophylliidae</taxon>
        <taxon>Desmophyllum</taxon>
    </lineage>
</organism>
<keyword evidence="14 16" id="KW-0496">Mitochondrion</keyword>
<evidence type="ECO:0000256" key="13">
    <source>
        <dbReference type="ARBA" id="ARBA00023002"/>
    </source>
</evidence>
<keyword evidence="7" id="KW-0813">Transport</keyword>
<evidence type="ECO:0000256" key="5">
    <source>
        <dbReference type="ARBA" id="ARBA00013219"/>
    </source>
</evidence>
<dbReference type="FunFam" id="3.50.50.60:FF:000036">
    <property type="entry name" value="NADPH:adrenodoxin oxidoreductase, mitochondrial"/>
    <property type="match status" value="1"/>
</dbReference>
<dbReference type="Gene3D" id="3.40.50.720">
    <property type="entry name" value="NAD(P)-binding Rossmann-like Domain"/>
    <property type="match status" value="1"/>
</dbReference>
<dbReference type="EMBL" id="MU827778">
    <property type="protein sequence ID" value="KAJ7340141.1"/>
    <property type="molecule type" value="Genomic_DNA"/>
</dbReference>
<feature type="binding site" evidence="17">
    <location>
        <begin position="421"/>
        <end position="423"/>
    </location>
    <ligand>
        <name>FAD</name>
        <dbReference type="ChEBI" id="CHEBI:57692"/>
    </ligand>
</feature>
<comment type="pathway">
    <text evidence="3">Steroid metabolism; cholesterol metabolism.</text>
</comment>
<sequence length="512" mass="56411">MWITLRRSLVLHKAITGSVQAGHGRWSAVLRWFSVSCGTNQTDRPHVGIVGSGPAGFYTAQQILKSHGDAVVDVYERLPVPFGLARFGIAPDHPETKNCINQFTTTALSNRCSFIGNVNVGKDVKLDELLQAYDAVILCYGAEDDRTFGIPGEHLQGVYSARAFVGWYNGLPANSNLEPDVSAETAVILGQGNVTLDVARILLSPIERLEKTDICEHALEVLKKSQVQTVYIVGRRGPLQVSFTIKELREMTKLEGCKAVFDPVDFRTIQDKLPSIPRPRKRLTELMCKTALDESTSQNASIKKWSLKFQRSPLQLLAEAGGEKISRVRFEVNDLVEQSDGSVQAYGTGVHEDLPCGLVFRSIGYKSIPIDDRVPFDRRKGVIPNINGRVVITSSTDESGKDVSLIPGLYCSGWVRNGPIGVIATTMNDAFQTGELVVQDIKSGTIKTTGPTKGFELIGSLLHSRGVKPVFFDQWRKIDQIEQERGSELGKPREKIISVQEMLDIAYKQNGS</sequence>
<evidence type="ECO:0000256" key="9">
    <source>
        <dbReference type="ARBA" id="ARBA00022827"/>
    </source>
</evidence>
<evidence type="ECO:0000256" key="16">
    <source>
        <dbReference type="PIRNR" id="PIRNR000362"/>
    </source>
</evidence>
<dbReference type="InterPro" id="IPR055275">
    <property type="entry name" value="Ferredox_Rdtase"/>
</dbReference>
<evidence type="ECO:0000256" key="17">
    <source>
        <dbReference type="PIRSR" id="PIRSR000362-1"/>
    </source>
</evidence>
<protein>
    <recommendedName>
        <fullName evidence="6 16">NADPH:adrenodoxin oxidoreductase, mitochondrial</fullName>
        <ecNumber evidence="5 16">1.18.1.6</ecNumber>
    </recommendedName>
</protein>
<evidence type="ECO:0000256" key="14">
    <source>
        <dbReference type="ARBA" id="ARBA00023128"/>
    </source>
</evidence>
<feature type="binding site" evidence="17">
    <location>
        <position position="84"/>
    </location>
    <ligand>
        <name>FAD</name>
        <dbReference type="ChEBI" id="CHEBI:57692"/>
    </ligand>
</feature>
<dbReference type="PRINTS" id="PR00419">
    <property type="entry name" value="ADXRDTASE"/>
</dbReference>
<dbReference type="SUPFAM" id="SSF51971">
    <property type="entry name" value="Nucleotide-binding domain"/>
    <property type="match status" value="1"/>
</dbReference>
<keyword evidence="20" id="KW-1185">Reference proteome</keyword>
<comment type="caution">
    <text evidence="19">The sequence shown here is derived from an EMBL/GenBank/DDBJ whole genome shotgun (WGS) entry which is preliminary data.</text>
</comment>
<dbReference type="InterPro" id="IPR021163">
    <property type="entry name" value="Ferredox_Rdtase_adrenod"/>
</dbReference>
<evidence type="ECO:0000256" key="8">
    <source>
        <dbReference type="ARBA" id="ARBA00022630"/>
    </source>
</evidence>
<feature type="binding site" evidence="18">
    <location>
        <position position="421"/>
    </location>
    <ligand>
        <name>NADP(+)</name>
        <dbReference type="ChEBI" id="CHEBI:58349"/>
    </ligand>
</feature>
<dbReference type="PANTHER" id="PTHR48467:SF1">
    <property type="entry name" value="GLUTAMATE SYNTHASE 1 [NADH], CHLOROPLASTIC-LIKE"/>
    <property type="match status" value="1"/>
</dbReference>
<evidence type="ECO:0000256" key="12">
    <source>
        <dbReference type="ARBA" id="ARBA00022982"/>
    </source>
</evidence>
<comment type="cofactor">
    <cofactor evidence="1 16 17">
        <name>FAD</name>
        <dbReference type="ChEBI" id="CHEBI:57692"/>
    </cofactor>
</comment>
<evidence type="ECO:0000256" key="3">
    <source>
        <dbReference type="ARBA" id="ARBA00004731"/>
    </source>
</evidence>
<keyword evidence="8 16" id="KW-0285">Flavoprotein</keyword>
<evidence type="ECO:0000256" key="18">
    <source>
        <dbReference type="PIRSR" id="PIRSR000362-2"/>
    </source>
</evidence>
<feature type="binding site" evidence="17">
    <location>
        <position position="120"/>
    </location>
    <ligand>
        <name>FAD</name>
        <dbReference type="ChEBI" id="CHEBI:57692"/>
    </ligand>
</feature>
<keyword evidence="13 16" id="KW-0560">Oxidoreductase</keyword>
<keyword evidence="11" id="KW-0809">Transit peptide</keyword>
<feature type="binding site" evidence="18">
    <location>
        <begin position="235"/>
        <end position="236"/>
    </location>
    <ligand>
        <name>NADP(+)</name>
        <dbReference type="ChEBI" id="CHEBI:58349"/>
    </ligand>
</feature>
<reference evidence="19" key="1">
    <citation type="submission" date="2023-01" db="EMBL/GenBank/DDBJ databases">
        <title>Genome assembly of the deep-sea coral Lophelia pertusa.</title>
        <authorList>
            <person name="Herrera S."/>
            <person name="Cordes E."/>
        </authorList>
    </citation>
    <scope>NUCLEOTIDE SEQUENCE</scope>
    <source>
        <strain evidence="19">USNM1676648</strain>
        <tissue evidence="19">Polyp</tissue>
    </source>
</reference>
<feature type="binding site" evidence="18">
    <location>
        <position position="247"/>
    </location>
    <ligand>
        <name>NADP(+)</name>
        <dbReference type="ChEBI" id="CHEBI:58349"/>
    </ligand>
</feature>
<feature type="binding site" evidence="17">
    <location>
        <position position="55"/>
    </location>
    <ligand>
        <name>FAD</name>
        <dbReference type="ChEBI" id="CHEBI:57692"/>
    </ligand>
</feature>
<comment type="catalytic activity">
    <reaction evidence="15 16">
        <text>2 reduced [adrenodoxin] + NADP(+) + H(+) = 2 oxidized [adrenodoxin] + NADPH</text>
        <dbReference type="Rhea" id="RHEA:42312"/>
        <dbReference type="Rhea" id="RHEA-COMP:9998"/>
        <dbReference type="Rhea" id="RHEA-COMP:9999"/>
        <dbReference type="ChEBI" id="CHEBI:15378"/>
        <dbReference type="ChEBI" id="CHEBI:33737"/>
        <dbReference type="ChEBI" id="CHEBI:33738"/>
        <dbReference type="ChEBI" id="CHEBI:57783"/>
        <dbReference type="ChEBI" id="CHEBI:58349"/>
        <dbReference type="EC" id="1.18.1.6"/>
    </reaction>
</comment>
<name>A0A9W9YG70_9CNID</name>
<evidence type="ECO:0000256" key="6">
    <source>
        <dbReference type="ARBA" id="ARBA00016287"/>
    </source>
</evidence>
<dbReference type="OrthoDB" id="333024at2759"/>
<proteinExistence type="inferred from homology"/>
<evidence type="ECO:0000256" key="1">
    <source>
        <dbReference type="ARBA" id="ARBA00001974"/>
    </source>
</evidence>
<evidence type="ECO:0000313" key="20">
    <source>
        <dbReference type="Proteomes" id="UP001163046"/>
    </source>
</evidence>
<evidence type="ECO:0000313" key="19">
    <source>
        <dbReference type="EMBL" id="KAJ7340141.1"/>
    </source>
</evidence>
<evidence type="ECO:0000256" key="2">
    <source>
        <dbReference type="ARBA" id="ARBA00004173"/>
    </source>
</evidence>
<keyword evidence="9 16" id="KW-0274">FAD</keyword>
<dbReference type="PANTHER" id="PTHR48467">
    <property type="entry name" value="GLUTAMATE SYNTHASE 1 [NADH], CHLOROPLASTIC-LIKE"/>
    <property type="match status" value="1"/>
</dbReference>
<evidence type="ECO:0000256" key="7">
    <source>
        <dbReference type="ARBA" id="ARBA00022448"/>
    </source>
</evidence>
<comment type="similarity">
    <text evidence="4 16">Belongs to the ferredoxin--NADP reductase type 1 family.</text>
</comment>
<feature type="binding site" evidence="17">
    <location>
        <position position="76"/>
    </location>
    <ligand>
        <name>FAD</name>
        <dbReference type="ChEBI" id="CHEBI:57692"/>
    </ligand>
</feature>
<gene>
    <name evidence="19" type="ORF">OS493_002868</name>
</gene>
<dbReference type="Gene3D" id="3.50.50.60">
    <property type="entry name" value="FAD/NAD(P)-binding domain"/>
    <property type="match status" value="1"/>
</dbReference>
<dbReference type="InterPro" id="IPR036188">
    <property type="entry name" value="FAD/NAD-bd_sf"/>
</dbReference>
<feature type="binding site" evidence="18">
    <location>
        <begin position="191"/>
        <end position="194"/>
    </location>
    <ligand>
        <name>NADP(+)</name>
        <dbReference type="ChEBI" id="CHEBI:58349"/>
    </ligand>
</feature>
<comment type="subcellular location">
    <subcellularLocation>
        <location evidence="2 16">Mitochondrion</location>
    </subcellularLocation>
</comment>
<keyword evidence="10 16" id="KW-0521">NADP</keyword>
<accession>A0A9W9YG70</accession>
<dbReference type="AlphaFoldDB" id="A0A9W9YG70"/>
<dbReference type="Proteomes" id="UP001163046">
    <property type="component" value="Unassembled WGS sequence"/>
</dbReference>
<evidence type="ECO:0000256" key="15">
    <source>
        <dbReference type="ARBA" id="ARBA00048933"/>
    </source>
</evidence>
<evidence type="ECO:0000256" key="4">
    <source>
        <dbReference type="ARBA" id="ARBA00008312"/>
    </source>
</evidence>
<dbReference type="EC" id="1.18.1.6" evidence="5 16"/>
<dbReference type="GO" id="GO:0005739">
    <property type="term" value="C:mitochondrion"/>
    <property type="evidence" value="ECO:0007669"/>
    <property type="project" value="UniProtKB-SubCell"/>
</dbReference>
<feature type="binding site" evidence="17">
    <location>
        <position position="414"/>
    </location>
    <ligand>
        <name>FAD</name>
        <dbReference type="ChEBI" id="CHEBI:57692"/>
    </ligand>
</feature>